<dbReference type="InterPro" id="IPR037057">
    <property type="entry name" value="DNA_rep_MutH/T2_RE_sf"/>
</dbReference>
<evidence type="ECO:0000313" key="4">
    <source>
        <dbReference type="EMBL" id="QNO55758.1"/>
    </source>
</evidence>
<dbReference type="EMBL" id="MT631628">
    <property type="protein sequence ID" value="QNO55758.1"/>
    <property type="molecule type" value="Genomic_DNA"/>
</dbReference>
<proteinExistence type="predicted"/>
<evidence type="ECO:0000256" key="2">
    <source>
        <dbReference type="ARBA" id="ARBA00022759"/>
    </source>
</evidence>
<dbReference type="PROSITE" id="PS51257">
    <property type="entry name" value="PROKAR_LIPOPROTEIN"/>
    <property type="match status" value="1"/>
</dbReference>
<gene>
    <name evidence="4" type="ORF">HKFFHJMH_00008</name>
</gene>
<keyword evidence="1" id="KW-0540">Nuclease</keyword>
<dbReference type="GO" id="GO:0016787">
    <property type="term" value="F:hydrolase activity"/>
    <property type="evidence" value="ECO:0007669"/>
    <property type="project" value="UniProtKB-KW"/>
</dbReference>
<dbReference type="InterPro" id="IPR011335">
    <property type="entry name" value="Restrct_endonuc-II-like"/>
</dbReference>
<dbReference type="Pfam" id="PF09233">
    <property type="entry name" value="Endonuc-EcoRV"/>
    <property type="match status" value="1"/>
</dbReference>
<evidence type="ECO:0000256" key="1">
    <source>
        <dbReference type="ARBA" id="ARBA00022722"/>
    </source>
</evidence>
<evidence type="ECO:0000256" key="3">
    <source>
        <dbReference type="ARBA" id="ARBA00022801"/>
    </source>
</evidence>
<dbReference type="CDD" id="cd22323">
    <property type="entry name" value="EcoRV-like"/>
    <property type="match status" value="1"/>
</dbReference>
<organism evidence="4">
    <name type="scientific">Candidatus Methanophaga sp. ANME-1 ERB7</name>
    <dbReference type="NCBI Taxonomy" id="2759913"/>
    <lineage>
        <taxon>Archaea</taxon>
        <taxon>Methanobacteriati</taxon>
        <taxon>Methanobacteriota</taxon>
        <taxon>Stenosarchaea group</taxon>
        <taxon>Methanomicrobia</taxon>
        <taxon>Candidatus Methanophagales</taxon>
        <taxon>Candidatus Methanophagaceae</taxon>
        <taxon>Candidatus Methanophaga</taxon>
    </lineage>
</organism>
<accession>A0A7G9Z674</accession>
<dbReference type="InterPro" id="IPR015314">
    <property type="entry name" value="Restrct_endonuc_II_EcoRV"/>
</dbReference>
<dbReference type="AlphaFoldDB" id="A0A7G9Z674"/>
<dbReference type="SUPFAM" id="SSF52980">
    <property type="entry name" value="Restriction endonuclease-like"/>
    <property type="match status" value="1"/>
</dbReference>
<sequence>MKATTSLLRTSLCTDRMSLWKCSGPTVTGISACTVHSHATFRSAIFLAWAIIYVSGQNRRIFLLTSKVIFKMMTADKDKFKEKLLGHLSQYLCDIQDSDGNWTVKGFINIFKNIYTISLDTKVISKVLEIMLFPKIQQFAIENDFELILSKEQNFYPDISFIDKKSEEKIALDIKSTYRKSKTSASGFTLGAFTGYFRNRSSKKDITFPYGEYKKHYVLGIVYTKQDDRVDEYKIYTIAELTRILSVIKDTEFILQEKYKIATDRPGSGNTKNIGSTTKMEELRDGTGIFSKYGVEIFDDYWMYYQTRDMAQLLELPKPPYRNIKEYFEYKQGAKSDKND</sequence>
<keyword evidence="3" id="KW-0378">Hydrolase</keyword>
<dbReference type="GO" id="GO:0003677">
    <property type="term" value="F:DNA binding"/>
    <property type="evidence" value="ECO:0007669"/>
    <property type="project" value="InterPro"/>
</dbReference>
<keyword evidence="2" id="KW-0255">Endonuclease</keyword>
<protein>
    <recommendedName>
        <fullName evidence="5">Restriction endonuclease</fullName>
    </recommendedName>
</protein>
<name>A0A7G9Z674_9EURY</name>
<dbReference type="Gene3D" id="3.40.600.10">
    <property type="entry name" value="DNA mismatch repair MutH/Restriction endonuclease, type II"/>
    <property type="match status" value="1"/>
</dbReference>
<reference evidence="4" key="1">
    <citation type="submission" date="2020-06" db="EMBL/GenBank/DDBJ databases">
        <title>Unique genomic features of the anaerobic methanotrophic archaea.</title>
        <authorList>
            <person name="Chadwick G.L."/>
            <person name="Skennerton C.T."/>
            <person name="Laso-Perez R."/>
            <person name="Leu A.O."/>
            <person name="Speth D.R."/>
            <person name="Yu H."/>
            <person name="Morgan-Lang C."/>
            <person name="Hatzenpichler R."/>
            <person name="Goudeau D."/>
            <person name="Malmstrom R."/>
            <person name="Brazelton W.J."/>
            <person name="Woyke T."/>
            <person name="Hallam S.J."/>
            <person name="Tyson G.W."/>
            <person name="Wegener G."/>
            <person name="Boetius A."/>
            <person name="Orphan V."/>
        </authorList>
    </citation>
    <scope>NUCLEOTIDE SEQUENCE</scope>
</reference>
<dbReference type="GO" id="GO:0004519">
    <property type="term" value="F:endonuclease activity"/>
    <property type="evidence" value="ECO:0007669"/>
    <property type="project" value="UniProtKB-KW"/>
</dbReference>
<evidence type="ECO:0008006" key="5">
    <source>
        <dbReference type="Google" id="ProtNLM"/>
    </source>
</evidence>